<evidence type="ECO:0000256" key="4">
    <source>
        <dbReference type="ARBA" id="ARBA00023125"/>
    </source>
</evidence>
<protein>
    <recommendedName>
        <fullName evidence="6">THAP-type domain-containing protein</fullName>
    </recommendedName>
</protein>
<dbReference type="PANTHER" id="PTHR46600">
    <property type="entry name" value="THAP DOMAIN-CONTAINING"/>
    <property type="match status" value="1"/>
</dbReference>
<dbReference type="InterPro" id="IPR026516">
    <property type="entry name" value="THAP1/10"/>
</dbReference>
<dbReference type="EMBL" id="CARXXK010000004">
    <property type="protein sequence ID" value="CAI6365637.1"/>
    <property type="molecule type" value="Genomic_DNA"/>
</dbReference>
<evidence type="ECO:0000256" key="1">
    <source>
        <dbReference type="ARBA" id="ARBA00022723"/>
    </source>
</evidence>
<dbReference type="Pfam" id="PF05485">
    <property type="entry name" value="THAP"/>
    <property type="match status" value="1"/>
</dbReference>
<reference evidence="7 8" key="1">
    <citation type="submission" date="2023-01" db="EMBL/GenBank/DDBJ databases">
        <authorList>
            <person name="Whitehead M."/>
        </authorList>
    </citation>
    <scope>NUCLEOTIDE SEQUENCE [LARGE SCALE GENOMIC DNA]</scope>
</reference>
<dbReference type="Proteomes" id="UP001160148">
    <property type="component" value="Unassembled WGS sequence"/>
</dbReference>
<keyword evidence="2 5" id="KW-0863">Zinc-finger</keyword>
<accession>A0AAV0XDJ3</accession>
<proteinExistence type="predicted"/>
<dbReference type="SMART" id="SM00692">
    <property type="entry name" value="DM3"/>
    <property type="match status" value="1"/>
</dbReference>
<evidence type="ECO:0000313" key="7">
    <source>
        <dbReference type="EMBL" id="CAI6365637.1"/>
    </source>
</evidence>
<keyword evidence="1" id="KW-0479">Metal-binding</keyword>
<gene>
    <name evidence="7" type="ORF">MEUPH1_LOCUS20328</name>
</gene>
<comment type="caution">
    <text evidence="7">The sequence shown here is derived from an EMBL/GenBank/DDBJ whole genome shotgun (WGS) entry which is preliminary data.</text>
</comment>
<evidence type="ECO:0000313" key="8">
    <source>
        <dbReference type="Proteomes" id="UP001160148"/>
    </source>
</evidence>
<keyword evidence="3" id="KW-0862">Zinc</keyword>
<name>A0AAV0XDJ3_9HEMI</name>
<keyword evidence="8" id="KW-1185">Reference proteome</keyword>
<dbReference type="SMART" id="SM00980">
    <property type="entry name" value="THAP"/>
    <property type="match status" value="1"/>
</dbReference>
<dbReference type="AlphaFoldDB" id="A0AAV0XDJ3"/>
<dbReference type="InterPro" id="IPR006612">
    <property type="entry name" value="THAP_Znf"/>
</dbReference>
<dbReference type="SUPFAM" id="SSF57716">
    <property type="entry name" value="Glucocorticoid receptor-like (DNA-binding domain)"/>
    <property type="match status" value="1"/>
</dbReference>
<sequence>MPNASLLCLKSSKSHPGLSLHKFPTNPLLRSSWLKACGFLDSDYGPKRKLCSRHFEEDCFNGNIKRYLKPKSIPTLHLKCRKKLTYNIPNIL</sequence>
<evidence type="ECO:0000256" key="3">
    <source>
        <dbReference type="ARBA" id="ARBA00022833"/>
    </source>
</evidence>
<dbReference type="PROSITE" id="PS50950">
    <property type="entry name" value="ZF_THAP"/>
    <property type="match status" value="1"/>
</dbReference>
<dbReference type="Gene3D" id="6.20.210.20">
    <property type="entry name" value="THAP domain"/>
    <property type="match status" value="1"/>
</dbReference>
<dbReference type="GO" id="GO:0008270">
    <property type="term" value="F:zinc ion binding"/>
    <property type="evidence" value="ECO:0007669"/>
    <property type="project" value="UniProtKB-KW"/>
</dbReference>
<evidence type="ECO:0000256" key="2">
    <source>
        <dbReference type="ARBA" id="ARBA00022771"/>
    </source>
</evidence>
<evidence type="ECO:0000256" key="5">
    <source>
        <dbReference type="PROSITE-ProRule" id="PRU00309"/>
    </source>
</evidence>
<evidence type="ECO:0000259" key="6">
    <source>
        <dbReference type="PROSITE" id="PS50950"/>
    </source>
</evidence>
<dbReference type="PANTHER" id="PTHR46600:SF11">
    <property type="entry name" value="THAP DOMAIN-CONTAINING PROTEIN 10"/>
    <property type="match status" value="1"/>
</dbReference>
<dbReference type="GO" id="GO:0043565">
    <property type="term" value="F:sequence-specific DNA binding"/>
    <property type="evidence" value="ECO:0007669"/>
    <property type="project" value="InterPro"/>
</dbReference>
<dbReference type="InterPro" id="IPR038441">
    <property type="entry name" value="THAP_Znf_sf"/>
</dbReference>
<organism evidence="7 8">
    <name type="scientific">Macrosiphum euphorbiae</name>
    <name type="common">potato aphid</name>
    <dbReference type="NCBI Taxonomy" id="13131"/>
    <lineage>
        <taxon>Eukaryota</taxon>
        <taxon>Metazoa</taxon>
        <taxon>Ecdysozoa</taxon>
        <taxon>Arthropoda</taxon>
        <taxon>Hexapoda</taxon>
        <taxon>Insecta</taxon>
        <taxon>Pterygota</taxon>
        <taxon>Neoptera</taxon>
        <taxon>Paraneoptera</taxon>
        <taxon>Hemiptera</taxon>
        <taxon>Sternorrhyncha</taxon>
        <taxon>Aphidomorpha</taxon>
        <taxon>Aphidoidea</taxon>
        <taxon>Aphididae</taxon>
        <taxon>Macrosiphini</taxon>
        <taxon>Macrosiphum</taxon>
    </lineage>
</organism>
<feature type="domain" description="THAP-type" evidence="6">
    <location>
        <begin position="1"/>
        <end position="77"/>
    </location>
</feature>
<keyword evidence="4 5" id="KW-0238">DNA-binding</keyword>